<evidence type="ECO:0000313" key="2">
    <source>
        <dbReference type="EMBL" id="HHM44216.1"/>
    </source>
</evidence>
<comment type="caution">
    <text evidence="2">The sequence shown here is derived from an EMBL/GenBank/DDBJ whole genome shotgun (WGS) entry which is preliminary data.</text>
</comment>
<accession>A0A7J3VTT2</accession>
<feature type="transmembrane region" description="Helical" evidence="1">
    <location>
        <begin position="65"/>
        <end position="84"/>
    </location>
</feature>
<feature type="transmembrane region" description="Helical" evidence="1">
    <location>
        <begin position="90"/>
        <end position="110"/>
    </location>
</feature>
<keyword evidence="1" id="KW-0472">Membrane</keyword>
<evidence type="ECO:0000256" key="1">
    <source>
        <dbReference type="SAM" id="Phobius"/>
    </source>
</evidence>
<gene>
    <name evidence="2" type="ORF">ENM31_02820</name>
</gene>
<feature type="transmembrane region" description="Helical" evidence="1">
    <location>
        <begin position="122"/>
        <end position="142"/>
    </location>
</feature>
<dbReference type="AlphaFoldDB" id="A0A7J3VTT2"/>
<protein>
    <submittedName>
        <fullName evidence="2">Uncharacterized protein</fullName>
    </submittedName>
</protein>
<proteinExistence type="predicted"/>
<keyword evidence="1" id="KW-1133">Transmembrane helix</keyword>
<sequence>MNEVKHVYTAIAAACTLALAHQLVPAEHRPVLLAAASAAVLLASTTVVHSLPALRRLAGWSESRYTLLTLGVLSASCFASTTATTLTHPAINYTALLLAVNTYLLARLVAEAHALRRIDGGMASAAVVLGALSYLVYLVSVWEAFRT</sequence>
<organism evidence="2">
    <name type="scientific">Caldiarchaeum subterraneum</name>
    <dbReference type="NCBI Taxonomy" id="311458"/>
    <lineage>
        <taxon>Archaea</taxon>
        <taxon>Nitrososphaerota</taxon>
        <taxon>Candidatus Caldarchaeales</taxon>
        <taxon>Candidatus Caldarchaeaceae</taxon>
        <taxon>Candidatus Caldarchaeum</taxon>
    </lineage>
</organism>
<dbReference type="EMBL" id="DRXH01000093">
    <property type="protein sequence ID" value="HHM44216.1"/>
    <property type="molecule type" value="Genomic_DNA"/>
</dbReference>
<feature type="transmembrane region" description="Helical" evidence="1">
    <location>
        <begin position="30"/>
        <end position="53"/>
    </location>
</feature>
<keyword evidence="1" id="KW-0812">Transmembrane</keyword>
<reference evidence="2" key="1">
    <citation type="journal article" date="2020" name="mSystems">
        <title>Genome- and Community-Level Interaction Insights into Carbon Utilization and Element Cycling Functions of Hydrothermarchaeota in Hydrothermal Sediment.</title>
        <authorList>
            <person name="Zhou Z."/>
            <person name="Liu Y."/>
            <person name="Xu W."/>
            <person name="Pan J."/>
            <person name="Luo Z.H."/>
            <person name="Li M."/>
        </authorList>
    </citation>
    <scope>NUCLEOTIDE SEQUENCE [LARGE SCALE GENOMIC DNA]</scope>
    <source>
        <strain evidence="2">SpSt-1074</strain>
    </source>
</reference>
<name>A0A7J3VTT2_CALS0</name>